<comment type="caution">
    <text evidence="1">The sequence shown here is derived from an EMBL/GenBank/DDBJ whole genome shotgun (WGS) entry which is preliminary data.</text>
</comment>
<evidence type="ECO:0000313" key="2">
    <source>
        <dbReference type="Proteomes" id="UP000255283"/>
    </source>
</evidence>
<reference evidence="1 2" key="1">
    <citation type="submission" date="2018-06" db="EMBL/GenBank/DDBJ databases">
        <authorList>
            <consortium name="Pathogen Informatics"/>
            <person name="Doyle S."/>
        </authorList>
    </citation>
    <scope>NUCLEOTIDE SEQUENCE [LARGE SCALE GENOMIC DNA]</scope>
    <source>
        <strain evidence="1 2">NCTC13063</strain>
    </source>
</reference>
<name>A0AAQ1UIN9_9BACT</name>
<dbReference type="EMBL" id="UGTJ01000001">
    <property type="protein sequence ID" value="SUB80791.1"/>
    <property type="molecule type" value="Genomic_DNA"/>
</dbReference>
<protein>
    <submittedName>
        <fullName evidence="1">Uncharacterized protein</fullName>
    </submittedName>
</protein>
<dbReference type="RefSeq" id="WP_004342415.1">
    <property type="nucleotide sequence ID" value="NZ_CALLWX010000002.1"/>
</dbReference>
<accession>A0AAQ1UIN9</accession>
<dbReference type="AlphaFoldDB" id="A0AAQ1UIN9"/>
<proteinExistence type="predicted"/>
<dbReference type="GeneID" id="93535135"/>
<organism evidence="1 2">
    <name type="scientific">Segatella buccae</name>
    <dbReference type="NCBI Taxonomy" id="28126"/>
    <lineage>
        <taxon>Bacteria</taxon>
        <taxon>Pseudomonadati</taxon>
        <taxon>Bacteroidota</taxon>
        <taxon>Bacteroidia</taxon>
        <taxon>Bacteroidales</taxon>
        <taxon>Prevotellaceae</taxon>
        <taxon>Segatella</taxon>
    </lineage>
</organism>
<dbReference type="Proteomes" id="UP000255283">
    <property type="component" value="Unassembled WGS sequence"/>
</dbReference>
<sequence length="232" mass="27293">MPYRRLPKTDAARLKALKTLLDNNDVYTVRDRFIDWKSLNRAQPAYDRLLTAAEQYRINLNAQVRNAKKIDRLQRNATMYVSHFMQVLLMAVERGEIRKAQLELYGLPPDTTALPNFKTTDGLIAWGQKAIEGEKARVRKGGRPIYNPTIGMVSTHYDIFRTINEQQRNLQSRTAKSIEVLRAIRPEVDEILLDLWNQIEKHYESEPPERRFAACRKFGVVYYYRRHEPHDY</sequence>
<gene>
    <name evidence="1" type="ORF">NCTC13063_02088</name>
</gene>
<evidence type="ECO:0000313" key="1">
    <source>
        <dbReference type="EMBL" id="SUB80791.1"/>
    </source>
</evidence>